<dbReference type="EMBL" id="MHNY01000040">
    <property type="protein sequence ID" value="OGZ54759.1"/>
    <property type="molecule type" value="Genomic_DNA"/>
</dbReference>
<accession>A0A1G2GX88</accession>
<evidence type="ECO:0000256" key="1">
    <source>
        <dbReference type="SAM" id="Phobius"/>
    </source>
</evidence>
<name>A0A1G2GX88_9BACT</name>
<organism evidence="2 3">
    <name type="scientific">Candidatus Ryanbacteria bacterium RIFCSPLOWO2_02_FULL_45_11c</name>
    <dbReference type="NCBI Taxonomy" id="1802128"/>
    <lineage>
        <taxon>Bacteria</taxon>
        <taxon>Candidatus Ryaniibacteriota</taxon>
    </lineage>
</organism>
<gene>
    <name evidence="2" type="ORF">A3H64_01440</name>
</gene>
<feature type="transmembrane region" description="Helical" evidence="1">
    <location>
        <begin position="6"/>
        <end position="27"/>
    </location>
</feature>
<reference evidence="2 3" key="1">
    <citation type="journal article" date="2016" name="Nat. Commun.">
        <title>Thousands of microbial genomes shed light on interconnected biogeochemical processes in an aquifer system.</title>
        <authorList>
            <person name="Anantharaman K."/>
            <person name="Brown C.T."/>
            <person name="Hug L.A."/>
            <person name="Sharon I."/>
            <person name="Castelle C.J."/>
            <person name="Probst A.J."/>
            <person name="Thomas B.C."/>
            <person name="Singh A."/>
            <person name="Wilkins M.J."/>
            <person name="Karaoz U."/>
            <person name="Brodie E.L."/>
            <person name="Williams K.H."/>
            <person name="Hubbard S.S."/>
            <person name="Banfield J.F."/>
        </authorList>
    </citation>
    <scope>NUCLEOTIDE SEQUENCE [LARGE SCALE GENOMIC DNA]</scope>
</reference>
<sequence>MYSQFVKIIGSTIGVGIIVLLGYFMFFRNKDVPGNSSVPEEFSQTKSIERRSAENKGILLAGNAGSPQKTGFQYLFQPITRPLEPAVSYITGVFSSGSGENNNSTGDSKSFGAESEFEHGFASQPALSEEQIFDILWPESYRDALVMLQDLMIKDNFITTSEKNTIFATDDQIYAVLFKIAEYAKKQGWVGPADATQLQKGIQELERLISMERANLRTTGKISSGLLLPGGQRIDKTPMAKQDFFSMIVDGLKYSLTTNSANAEIPGGGNWVTSPDCYKDLAPSNPVPGANLWVFCCNCGLYCVGYYCEFIDDCGPYSTQCNVPLGCLNLICGAWPNAIWDPETGICGCG</sequence>
<proteinExistence type="predicted"/>
<keyword evidence="1" id="KW-0472">Membrane</keyword>
<keyword evidence="1" id="KW-0812">Transmembrane</keyword>
<dbReference type="Proteomes" id="UP000178186">
    <property type="component" value="Unassembled WGS sequence"/>
</dbReference>
<evidence type="ECO:0000313" key="3">
    <source>
        <dbReference type="Proteomes" id="UP000178186"/>
    </source>
</evidence>
<comment type="caution">
    <text evidence="2">The sequence shown here is derived from an EMBL/GenBank/DDBJ whole genome shotgun (WGS) entry which is preliminary data.</text>
</comment>
<dbReference type="AlphaFoldDB" id="A0A1G2GX88"/>
<protein>
    <submittedName>
        <fullName evidence="2">Uncharacterized protein</fullName>
    </submittedName>
</protein>
<evidence type="ECO:0000313" key="2">
    <source>
        <dbReference type="EMBL" id="OGZ54759.1"/>
    </source>
</evidence>
<keyword evidence="1" id="KW-1133">Transmembrane helix</keyword>